<evidence type="ECO:0000256" key="3">
    <source>
        <dbReference type="ARBA" id="ARBA00022840"/>
    </source>
</evidence>
<dbReference type="GO" id="GO:0016887">
    <property type="term" value="F:ATP hydrolysis activity"/>
    <property type="evidence" value="ECO:0007669"/>
    <property type="project" value="InterPro"/>
</dbReference>
<gene>
    <name evidence="5" type="ORF">AMR74_16740</name>
</gene>
<dbReference type="PANTHER" id="PTHR35894">
    <property type="entry name" value="GENERAL SECRETION PATHWAY PROTEIN A-RELATED"/>
    <property type="match status" value="1"/>
</dbReference>
<dbReference type="InterPro" id="IPR052026">
    <property type="entry name" value="ExeA_AAA_ATPase_DNA-bind"/>
</dbReference>
<keyword evidence="1" id="KW-0235">DNA replication</keyword>
<dbReference type="Gene3D" id="3.40.50.300">
    <property type="entry name" value="P-loop containing nucleotide triphosphate hydrolases"/>
    <property type="match status" value="1"/>
</dbReference>
<feature type="domain" description="ORC1/DEAH AAA+ ATPase" evidence="4">
    <location>
        <begin position="33"/>
        <end position="137"/>
    </location>
</feature>
<evidence type="ECO:0000313" key="5">
    <source>
        <dbReference type="EMBL" id="KOX92726.1"/>
    </source>
</evidence>
<evidence type="ECO:0000313" key="6">
    <source>
        <dbReference type="Proteomes" id="UP000037747"/>
    </source>
</evidence>
<keyword evidence="6" id="KW-1185">Reference proteome</keyword>
<dbReference type="GO" id="GO:0006260">
    <property type="term" value="P:DNA replication"/>
    <property type="evidence" value="ECO:0007669"/>
    <property type="project" value="UniProtKB-KW"/>
</dbReference>
<reference evidence="5 6" key="1">
    <citation type="submission" date="2015-08" db="EMBL/GenBank/DDBJ databases">
        <title>Genomes of Isolates from Cabo Rojo, PR.</title>
        <authorList>
            <person name="Sanchez-Nieves R.L."/>
            <person name="Montalvo-Rodriguez R."/>
        </authorList>
    </citation>
    <scope>NUCLEOTIDE SEQUENCE [LARGE SCALE GENOMIC DNA]</scope>
    <source>
        <strain evidence="5 6">5</strain>
    </source>
</reference>
<dbReference type="EMBL" id="LIST01000013">
    <property type="protein sequence ID" value="KOX92726.1"/>
    <property type="molecule type" value="Genomic_DNA"/>
</dbReference>
<dbReference type="PATRIC" id="fig|1705389.3.peg.2947"/>
<evidence type="ECO:0000259" key="4">
    <source>
        <dbReference type="Pfam" id="PF13401"/>
    </source>
</evidence>
<keyword evidence="2" id="KW-0547">Nucleotide-binding</keyword>
<name>A0A0N1IUJ1_9EURY</name>
<proteinExistence type="predicted"/>
<organism evidence="5 6">
    <name type="scientific">Halorubrum tropicale</name>
    <dbReference type="NCBI Taxonomy" id="1765655"/>
    <lineage>
        <taxon>Archaea</taxon>
        <taxon>Methanobacteriati</taxon>
        <taxon>Methanobacteriota</taxon>
        <taxon>Stenosarchaea group</taxon>
        <taxon>Halobacteria</taxon>
        <taxon>Halobacteriales</taxon>
        <taxon>Haloferacaceae</taxon>
        <taxon>Halorubrum</taxon>
    </lineage>
</organism>
<dbReference type="Pfam" id="PF13401">
    <property type="entry name" value="AAA_22"/>
    <property type="match status" value="1"/>
</dbReference>
<dbReference type="PANTHER" id="PTHR35894:SF1">
    <property type="entry name" value="PHOSPHORIBULOKINASE _ URIDINE KINASE FAMILY"/>
    <property type="match status" value="1"/>
</dbReference>
<dbReference type="GO" id="GO:0005524">
    <property type="term" value="F:ATP binding"/>
    <property type="evidence" value="ECO:0007669"/>
    <property type="project" value="UniProtKB-KW"/>
</dbReference>
<evidence type="ECO:0000256" key="1">
    <source>
        <dbReference type="ARBA" id="ARBA00022705"/>
    </source>
</evidence>
<protein>
    <submittedName>
        <fullName evidence="5">AAA family ATPase</fullName>
    </submittedName>
</protein>
<comment type="caution">
    <text evidence="5">The sequence shown here is derived from an EMBL/GenBank/DDBJ whole genome shotgun (WGS) entry which is preliminary data.</text>
</comment>
<evidence type="ECO:0000256" key="2">
    <source>
        <dbReference type="ARBA" id="ARBA00022741"/>
    </source>
</evidence>
<dbReference type="SUPFAM" id="SSF52540">
    <property type="entry name" value="P-loop containing nucleoside triphosphate hydrolases"/>
    <property type="match status" value="1"/>
</dbReference>
<dbReference type="InterPro" id="IPR049945">
    <property type="entry name" value="AAA_22"/>
</dbReference>
<dbReference type="AlphaFoldDB" id="A0A0N1IUJ1"/>
<accession>A0A0N1IUJ1</accession>
<sequence>MDEYVLPSENSVADIANHIRDYTGPVLIHSQYSGVGKTTLLQMLLESYADEFTTVGIGEHNVTAYELIAIVADELDVGKSSSTKLTERKVANALEERDQEVLLGVDEFGLNNSDTLHVIQFLNDLDSVRVIMTGMTSQWDAIGGLGSDGRAFQRRVSYELELEPLTRDQAEELYKRRVATAADVDHGEWASLPMEPLTEGALDVVYERSDGVPAVIIAAVCDLIGLGAYRYAEVDDATITDEIAKKIEYADPHADSDQASE</sequence>
<keyword evidence="3" id="KW-0067">ATP-binding</keyword>
<dbReference type="Proteomes" id="UP000037747">
    <property type="component" value="Unassembled WGS sequence"/>
</dbReference>
<dbReference type="InterPro" id="IPR027417">
    <property type="entry name" value="P-loop_NTPase"/>
</dbReference>